<reference evidence="2" key="1">
    <citation type="submission" date="2018-07" db="EMBL/GenBank/DDBJ databases">
        <authorList>
            <person name="Quirk P.G."/>
            <person name="Krulwich T.A."/>
        </authorList>
    </citation>
    <scope>NUCLEOTIDE SEQUENCE</scope>
</reference>
<evidence type="ECO:0000256" key="1">
    <source>
        <dbReference type="SAM" id="MobiDB-lite"/>
    </source>
</evidence>
<proteinExistence type="predicted"/>
<gene>
    <name evidence="2" type="ORF">DF3PB_180012</name>
</gene>
<dbReference type="AlphaFoldDB" id="A0A380TAE6"/>
<dbReference type="EMBL" id="UIDG01000090">
    <property type="protein sequence ID" value="SUS05218.1"/>
    <property type="molecule type" value="Genomic_DNA"/>
</dbReference>
<dbReference type="Pfam" id="PF10691">
    <property type="entry name" value="DUF2497"/>
    <property type="match status" value="1"/>
</dbReference>
<name>A0A380TAE6_9ZZZZ</name>
<dbReference type="InterPro" id="IPR019632">
    <property type="entry name" value="DUF2497"/>
</dbReference>
<evidence type="ECO:0008006" key="3">
    <source>
        <dbReference type="Google" id="ProtNLM"/>
    </source>
</evidence>
<feature type="compositionally biased region" description="Acidic residues" evidence="1">
    <location>
        <begin position="66"/>
        <end position="80"/>
    </location>
</feature>
<sequence length="212" mass="23943">MTDDPQKSKASQQEPSMEDILASIRRILAEDTGGTAEKEAVARDVDVQEVLPSEPDEPPAPLQPEPDADEMAEPEPPFEIEEPHAEPAEAMFQEEEVPIQEPIEDDDDLVEEVDQDEEVFDLTPNMKAKPERALVSHNAVDSATDVLSQLARAILDRRDIAVGSRDVTLESMVRTMLRPLLKEWLDRNLPYLIERLVKKEIDLMVNRAERLD</sequence>
<protein>
    <recommendedName>
        <fullName evidence="3">DUF2497 domain-containing protein</fullName>
    </recommendedName>
</protein>
<organism evidence="2">
    <name type="scientific">metagenome</name>
    <dbReference type="NCBI Taxonomy" id="256318"/>
    <lineage>
        <taxon>unclassified sequences</taxon>
        <taxon>metagenomes</taxon>
    </lineage>
</organism>
<feature type="region of interest" description="Disordered" evidence="1">
    <location>
        <begin position="1"/>
        <end position="89"/>
    </location>
</feature>
<accession>A0A380TAE6</accession>
<evidence type="ECO:0000313" key="2">
    <source>
        <dbReference type="EMBL" id="SUS05218.1"/>
    </source>
</evidence>
<feature type="compositionally biased region" description="Basic and acidic residues" evidence="1">
    <location>
        <begin position="36"/>
        <end position="46"/>
    </location>
</feature>